<dbReference type="InterPro" id="IPR004107">
    <property type="entry name" value="Integrase_SAM-like_N"/>
</dbReference>
<dbReference type="AlphaFoldDB" id="A0A2R8ACL5"/>
<dbReference type="SUPFAM" id="SSF56349">
    <property type="entry name" value="DNA breaking-rejoining enzymes"/>
    <property type="match status" value="1"/>
</dbReference>
<dbReference type="EMBL" id="OMKW01000003">
    <property type="protein sequence ID" value="SPF29977.1"/>
    <property type="molecule type" value="Genomic_DNA"/>
</dbReference>
<dbReference type="GO" id="GO:0015074">
    <property type="term" value="P:DNA integration"/>
    <property type="evidence" value="ECO:0007669"/>
    <property type="project" value="UniProtKB-KW"/>
</dbReference>
<gene>
    <name evidence="8" type="primary">xerD_2</name>
    <name evidence="8" type="ORF">POI8812_02304</name>
</gene>
<reference evidence="8 9" key="1">
    <citation type="submission" date="2018-03" db="EMBL/GenBank/DDBJ databases">
        <authorList>
            <person name="Keele B.F."/>
        </authorList>
    </citation>
    <scope>NUCLEOTIDE SEQUENCE [LARGE SCALE GENOMIC DNA]</scope>
    <source>
        <strain evidence="8 9">CeCT 8812</strain>
    </source>
</reference>
<dbReference type="PANTHER" id="PTHR30349:SF81">
    <property type="entry name" value="TYROSINE RECOMBINASE XERC"/>
    <property type="match status" value="1"/>
</dbReference>
<dbReference type="Gene3D" id="1.10.150.130">
    <property type="match status" value="1"/>
</dbReference>
<keyword evidence="9" id="KW-1185">Reference proteome</keyword>
<dbReference type="Proteomes" id="UP000244932">
    <property type="component" value="Unassembled WGS sequence"/>
</dbReference>
<evidence type="ECO:0000256" key="5">
    <source>
        <dbReference type="PROSITE-ProRule" id="PRU01248"/>
    </source>
</evidence>
<keyword evidence="3 5" id="KW-0238">DNA-binding</keyword>
<evidence type="ECO:0000256" key="3">
    <source>
        <dbReference type="ARBA" id="ARBA00023125"/>
    </source>
</evidence>
<keyword evidence="1" id="KW-0159">Chromosome partition</keyword>
<evidence type="ECO:0000313" key="9">
    <source>
        <dbReference type="Proteomes" id="UP000244932"/>
    </source>
</evidence>
<dbReference type="InterPro" id="IPR044068">
    <property type="entry name" value="CB"/>
</dbReference>
<dbReference type="Pfam" id="PF02899">
    <property type="entry name" value="Phage_int_SAM_1"/>
    <property type="match status" value="1"/>
</dbReference>
<dbReference type="PROSITE" id="PS51900">
    <property type="entry name" value="CB"/>
    <property type="match status" value="1"/>
</dbReference>
<evidence type="ECO:0000256" key="4">
    <source>
        <dbReference type="ARBA" id="ARBA00023172"/>
    </source>
</evidence>
<accession>A0A2R8ACL5</accession>
<dbReference type="GO" id="GO:0003677">
    <property type="term" value="F:DNA binding"/>
    <property type="evidence" value="ECO:0007669"/>
    <property type="project" value="UniProtKB-UniRule"/>
</dbReference>
<dbReference type="InterPro" id="IPR011010">
    <property type="entry name" value="DNA_brk_join_enz"/>
</dbReference>
<sequence length="326" mass="35357">MNNTPHDPSQALIQFTAGGLAEHSAFELLTHVAAEQVWLANFSSENTRAAYHLAVASFIATIGITAPQDLYAVKQAHVIAWRSAMEEAGLSRATVASRLAALSSLFKHLTDQNLTASNPVAGIKRPKTGNAGIGAGKSPTLSKRQVRAILDAPDGKTLQGLRDRALLHILFYVGARCSEPTLLRVRDFTYDAEFPVLHLTIKGNKLNTVAINLECAAAIRAYLDQAPHRHQPDAFLLQPIRNGHPGRPLSRQQCYNLVERYARLAGIGQHVFPHMARATMITSAYEAGATGEAIQCTVGHSSITTTEGYNHTAQKHRESASLKIGY</sequence>
<proteinExistence type="predicted"/>
<dbReference type="Gene3D" id="1.10.443.10">
    <property type="entry name" value="Intergrase catalytic core"/>
    <property type="match status" value="1"/>
</dbReference>
<feature type="domain" description="Tyr recombinase" evidence="6">
    <location>
        <begin position="136"/>
        <end position="322"/>
    </location>
</feature>
<dbReference type="PROSITE" id="PS51898">
    <property type="entry name" value="TYR_RECOMBINASE"/>
    <property type="match status" value="1"/>
</dbReference>
<dbReference type="GO" id="GO:0006310">
    <property type="term" value="P:DNA recombination"/>
    <property type="evidence" value="ECO:0007669"/>
    <property type="project" value="UniProtKB-KW"/>
</dbReference>
<keyword evidence="4" id="KW-0233">DNA recombination</keyword>
<evidence type="ECO:0000313" key="8">
    <source>
        <dbReference type="EMBL" id="SPF29977.1"/>
    </source>
</evidence>
<keyword evidence="2" id="KW-0229">DNA integration</keyword>
<evidence type="ECO:0000256" key="1">
    <source>
        <dbReference type="ARBA" id="ARBA00022829"/>
    </source>
</evidence>
<organism evidence="8 9">
    <name type="scientific">Pontivivens insulae</name>
    <dbReference type="NCBI Taxonomy" id="1639689"/>
    <lineage>
        <taxon>Bacteria</taxon>
        <taxon>Pseudomonadati</taxon>
        <taxon>Pseudomonadota</taxon>
        <taxon>Alphaproteobacteria</taxon>
        <taxon>Rhodobacterales</taxon>
        <taxon>Paracoccaceae</taxon>
        <taxon>Pontivivens</taxon>
    </lineage>
</organism>
<dbReference type="PANTHER" id="PTHR30349">
    <property type="entry name" value="PHAGE INTEGRASE-RELATED"/>
    <property type="match status" value="1"/>
</dbReference>
<dbReference type="GO" id="GO:0007059">
    <property type="term" value="P:chromosome segregation"/>
    <property type="evidence" value="ECO:0007669"/>
    <property type="project" value="UniProtKB-KW"/>
</dbReference>
<dbReference type="InterPro" id="IPR010998">
    <property type="entry name" value="Integrase_recombinase_N"/>
</dbReference>
<feature type="domain" description="Core-binding (CB)" evidence="7">
    <location>
        <begin position="33"/>
        <end position="110"/>
    </location>
</feature>
<evidence type="ECO:0000259" key="6">
    <source>
        <dbReference type="PROSITE" id="PS51898"/>
    </source>
</evidence>
<dbReference type="InterPro" id="IPR013762">
    <property type="entry name" value="Integrase-like_cat_sf"/>
</dbReference>
<dbReference type="OrthoDB" id="9801717at2"/>
<dbReference type="RefSeq" id="WP_108782707.1">
    <property type="nucleotide sequence ID" value="NZ_OMKW01000003.1"/>
</dbReference>
<evidence type="ECO:0000256" key="2">
    <source>
        <dbReference type="ARBA" id="ARBA00022908"/>
    </source>
</evidence>
<dbReference type="Pfam" id="PF00589">
    <property type="entry name" value="Phage_integrase"/>
    <property type="match status" value="1"/>
</dbReference>
<name>A0A2R8ACL5_9RHOB</name>
<protein>
    <submittedName>
        <fullName evidence="8">Tyrosine recombinase XerD</fullName>
    </submittedName>
</protein>
<evidence type="ECO:0000259" key="7">
    <source>
        <dbReference type="PROSITE" id="PS51900"/>
    </source>
</evidence>
<dbReference type="InterPro" id="IPR050090">
    <property type="entry name" value="Tyrosine_recombinase_XerCD"/>
</dbReference>
<dbReference type="InterPro" id="IPR002104">
    <property type="entry name" value="Integrase_catalytic"/>
</dbReference>